<sequence length="364" mass="40857">MDDSDPLYTFFPESLESSSPQTVLYQALNLPPSATGEEIRKAYRRQALQYHPDKHQSKSEKDKEDLSKKFQRIGFAYSVLSDEKAKKRYDATGKTSDKFDGIGEGEGGWEGYFESLFKRVDRKILDEDKQRYQGSDEEKSDIISSYNSTKGSLPSILNYIPHCTYTDEDRFVTLINGLISSGDLEKTEKWEKTSTDEKAKEKRRKSGEKQAKEAEKQAKELGVWNEFYGDGEKGSRKSSASKKEKETTKNEGGAGDVDGTGLGALIMKRQRERENGLNALEEKYRKIEEERASKKAKKGKANAKANGKAKKGGDEGQDQENVVSGMPDISDADFQALQAKMFAKKDNDKPLSNGNSRAKKSKTR</sequence>
<reference evidence="3" key="1">
    <citation type="submission" date="2013-07" db="EMBL/GenBank/DDBJ databases">
        <title>The Genome Sequence of Cryptococcus dejecticola CBS10117.</title>
        <authorList>
            <consortium name="The Broad Institute Genome Sequencing Platform"/>
            <person name="Cuomo C."/>
            <person name="Litvintseva A."/>
            <person name="Chen Y."/>
            <person name="Heitman J."/>
            <person name="Sun S."/>
            <person name="Springer D."/>
            <person name="Dromer F."/>
            <person name="Young S.K."/>
            <person name="Zeng Q."/>
            <person name="Gargeya S."/>
            <person name="Fitzgerald M."/>
            <person name="Abouelleil A."/>
            <person name="Alvarado L."/>
            <person name="Berlin A.M."/>
            <person name="Chapman S.B."/>
            <person name="Dewar J."/>
            <person name="Goldberg J."/>
            <person name="Griggs A."/>
            <person name="Gujja S."/>
            <person name="Hansen M."/>
            <person name="Howarth C."/>
            <person name="Imamovic A."/>
            <person name="Larimer J."/>
            <person name="McCowan C."/>
            <person name="Murphy C."/>
            <person name="Pearson M."/>
            <person name="Priest M."/>
            <person name="Roberts A."/>
            <person name="Saif S."/>
            <person name="Shea T."/>
            <person name="Sykes S."/>
            <person name="Wortman J."/>
            <person name="Nusbaum C."/>
            <person name="Birren B."/>
        </authorList>
    </citation>
    <scope>NUCLEOTIDE SEQUENCE [LARGE SCALE GENOMIC DNA]</scope>
    <source>
        <strain evidence="3">CBS 10117</strain>
    </source>
</reference>
<evidence type="ECO:0000313" key="4">
    <source>
        <dbReference type="EMBL" id="WWC63507.1"/>
    </source>
</evidence>
<dbReference type="VEuPathDB" id="FungiDB:I303_06129"/>
<dbReference type="InterPro" id="IPR036869">
    <property type="entry name" value="J_dom_sf"/>
</dbReference>
<dbReference type="RefSeq" id="XP_018261688.1">
    <property type="nucleotide sequence ID" value="XM_018409415.1"/>
</dbReference>
<accession>A0A1A6A1A9</accession>
<dbReference type="EMBL" id="KI894033">
    <property type="protein sequence ID" value="OBR83846.1"/>
    <property type="molecule type" value="Genomic_DNA"/>
</dbReference>
<gene>
    <name evidence="3" type="ORF">I303_06129</name>
    <name evidence="4" type="ORF">I303_106110</name>
</gene>
<dbReference type="Proteomes" id="UP000078595">
    <property type="component" value="Chromosome 7"/>
</dbReference>
<reference evidence="4" key="2">
    <citation type="submission" date="2013-07" db="EMBL/GenBank/DDBJ databases">
        <authorList>
            <consortium name="The Broad Institute Genome Sequencing Platform"/>
            <person name="Cuomo C."/>
            <person name="Litvintseva A."/>
            <person name="Chen Y."/>
            <person name="Heitman J."/>
            <person name="Sun S."/>
            <person name="Springer D."/>
            <person name="Dromer F."/>
            <person name="Young S.K."/>
            <person name="Zeng Q."/>
            <person name="Gargeya S."/>
            <person name="Fitzgerald M."/>
            <person name="Abouelleil A."/>
            <person name="Alvarado L."/>
            <person name="Berlin A.M."/>
            <person name="Chapman S.B."/>
            <person name="Dewar J."/>
            <person name="Goldberg J."/>
            <person name="Griggs A."/>
            <person name="Gujja S."/>
            <person name="Hansen M."/>
            <person name="Howarth C."/>
            <person name="Imamovic A."/>
            <person name="Larimer J."/>
            <person name="McCowan C."/>
            <person name="Murphy C."/>
            <person name="Pearson M."/>
            <person name="Priest M."/>
            <person name="Roberts A."/>
            <person name="Saif S."/>
            <person name="Shea T."/>
            <person name="Sykes S."/>
            <person name="Wortman J."/>
            <person name="Nusbaum C."/>
            <person name="Birren B."/>
        </authorList>
    </citation>
    <scope>NUCLEOTIDE SEQUENCE</scope>
    <source>
        <strain evidence="4">CBS 10117</strain>
    </source>
</reference>
<dbReference type="InterPro" id="IPR056453">
    <property type="entry name" value="HTH_DNAJC9"/>
</dbReference>
<evidence type="ECO:0000313" key="3">
    <source>
        <dbReference type="EMBL" id="OBR83846.1"/>
    </source>
</evidence>
<evidence type="ECO:0000256" key="1">
    <source>
        <dbReference type="SAM" id="MobiDB-lite"/>
    </source>
</evidence>
<keyword evidence="5" id="KW-1185">Reference proteome</keyword>
<feature type="domain" description="J" evidence="2">
    <location>
        <begin position="23"/>
        <end position="93"/>
    </location>
</feature>
<dbReference type="PROSITE" id="PS00636">
    <property type="entry name" value="DNAJ_1"/>
    <property type="match status" value="1"/>
</dbReference>
<dbReference type="SUPFAM" id="SSF46565">
    <property type="entry name" value="Chaperone J-domain"/>
    <property type="match status" value="1"/>
</dbReference>
<dbReference type="PANTHER" id="PTHR44144">
    <property type="entry name" value="DNAJ HOMOLOG SUBFAMILY C MEMBER 9"/>
    <property type="match status" value="1"/>
</dbReference>
<feature type="compositionally biased region" description="Basic and acidic residues" evidence="1">
    <location>
        <begin position="269"/>
        <end position="293"/>
    </location>
</feature>
<proteinExistence type="predicted"/>
<dbReference type="GO" id="GO:0005634">
    <property type="term" value="C:nucleus"/>
    <property type="evidence" value="ECO:0007669"/>
    <property type="project" value="TreeGrafter"/>
</dbReference>
<reference evidence="4" key="3">
    <citation type="submission" date="2024-02" db="EMBL/GenBank/DDBJ databases">
        <title>Comparative genomics of Cryptococcus and Kwoniella reveals pathogenesis evolution and contrasting modes of karyotype evolution via chromosome fusion or intercentromeric recombination.</title>
        <authorList>
            <person name="Coelho M.A."/>
            <person name="David-Palma M."/>
            <person name="Shea T."/>
            <person name="Bowers K."/>
            <person name="McGinley-Smith S."/>
            <person name="Mohammad A.W."/>
            <person name="Gnirke A."/>
            <person name="Yurkov A.M."/>
            <person name="Nowrousian M."/>
            <person name="Sun S."/>
            <person name="Cuomo C.A."/>
            <person name="Heitman J."/>
        </authorList>
    </citation>
    <scope>NUCLEOTIDE SEQUENCE</scope>
    <source>
        <strain evidence="4">CBS 10117</strain>
    </source>
</reference>
<dbReference type="Pfam" id="PF23302">
    <property type="entry name" value="HTH_DNAJC9"/>
    <property type="match status" value="1"/>
</dbReference>
<name>A0A1A6A1A9_9TREE</name>
<dbReference type="PRINTS" id="PR00625">
    <property type="entry name" value="JDOMAIN"/>
</dbReference>
<dbReference type="InterPro" id="IPR052594">
    <property type="entry name" value="J_domain-containing_protein"/>
</dbReference>
<feature type="compositionally biased region" description="Basic and acidic residues" evidence="1">
    <location>
        <begin position="230"/>
        <end position="249"/>
    </location>
</feature>
<dbReference type="GeneID" id="28969828"/>
<dbReference type="Pfam" id="PF00226">
    <property type="entry name" value="DnaJ"/>
    <property type="match status" value="1"/>
</dbReference>
<feature type="compositionally biased region" description="Basic and acidic residues" evidence="1">
    <location>
        <begin position="207"/>
        <end position="219"/>
    </location>
</feature>
<dbReference type="PANTHER" id="PTHR44144:SF1">
    <property type="entry name" value="DNAJ HOMOLOG SUBFAMILY C MEMBER 9"/>
    <property type="match status" value="1"/>
</dbReference>
<dbReference type="GO" id="GO:0031072">
    <property type="term" value="F:heat shock protein binding"/>
    <property type="evidence" value="ECO:0007669"/>
    <property type="project" value="TreeGrafter"/>
</dbReference>
<evidence type="ECO:0000259" key="2">
    <source>
        <dbReference type="PROSITE" id="PS50076"/>
    </source>
</evidence>
<dbReference type="KEGG" id="kdj:28969828"/>
<dbReference type="InterPro" id="IPR001623">
    <property type="entry name" value="DnaJ_domain"/>
</dbReference>
<feature type="compositionally biased region" description="Basic and acidic residues" evidence="1">
    <location>
        <begin position="187"/>
        <end position="200"/>
    </location>
</feature>
<dbReference type="CDD" id="cd06257">
    <property type="entry name" value="DnaJ"/>
    <property type="match status" value="1"/>
</dbReference>
<dbReference type="AlphaFoldDB" id="A0A1A6A1A9"/>
<evidence type="ECO:0000313" key="5">
    <source>
        <dbReference type="Proteomes" id="UP000078595"/>
    </source>
</evidence>
<dbReference type="GO" id="GO:0005737">
    <property type="term" value="C:cytoplasm"/>
    <property type="evidence" value="ECO:0007669"/>
    <property type="project" value="TreeGrafter"/>
</dbReference>
<feature type="compositionally biased region" description="Gly residues" evidence="1">
    <location>
        <begin position="252"/>
        <end position="262"/>
    </location>
</feature>
<dbReference type="InterPro" id="IPR018253">
    <property type="entry name" value="DnaJ_domain_CS"/>
</dbReference>
<dbReference type="PROSITE" id="PS50076">
    <property type="entry name" value="DNAJ_2"/>
    <property type="match status" value="1"/>
</dbReference>
<dbReference type="SMART" id="SM00271">
    <property type="entry name" value="DnaJ"/>
    <property type="match status" value="1"/>
</dbReference>
<feature type="region of interest" description="Disordered" evidence="1">
    <location>
        <begin position="187"/>
        <end position="364"/>
    </location>
</feature>
<dbReference type="Gene3D" id="1.10.287.110">
    <property type="entry name" value="DnaJ domain"/>
    <property type="match status" value="1"/>
</dbReference>
<protein>
    <submittedName>
        <fullName evidence="3">DNAJ domain-containing protein</fullName>
    </submittedName>
</protein>
<dbReference type="OrthoDB" id="110024at2759"/>
<organism evidence="3">
    <name type="scientific">Kwoniella dejecticola CBS 10117</name>
    <dbReference type="NCBI Taxonomy" id="1296121"/>
    <lineage>
        <taxon>Eukaryota</taxon>
        <taxon>Fungi</taxon>
        <taxon>Dikarya</taxon>
        <taxon>Basidiomycota</taxon>
        <taxon>Agaricomycotina</taxon>
        <taxon>Tremellomycetes</taxon>
        <taxon>Tremellales</taxon>
        <taxon>Cryptococcaceae</taxon>
        <taxon>Kwoniella</taxon>
    </lineage>
</organism>
<dbReference type="EMBL" id="CP144536">
    <property type="protein sequence ID" value="WWC63507.1"/>
    <property type="molecule type" value="Genomic_DNA"/>
</dbReference>